<dbReference type="RefSeq" id="WP_156013866.1">
    <property type="nucleotide sequence ID" value="NZ_CP045484.1"/>
</dbReference>
<protein>
    <submittedName>
        <fullName evidence="3">Pyridine nucleotide-disulfide oxidoreductase</fullName>
    </submittedName>
    <submittedName>
        <fullName evidence="2">Sulfide:quinone oxidoreductase</fullName>
        <ecNumber evidence="2">1.8.5.-</ecNumber>
    </submittedName>
</protein>
<dbReference type="Gene3D" id="3.50.50.60">
    <property type="entry name" value="FAD/NAD(P)-binding domain"/>
    <property type="match status" value="2"/>
</dbReference>
<dbReference type="InterPro" id="IPR023753">
    <property type="entry name" value="FAD/NAD-binding_dom"/>
</dbReference>
<reference evidence="2 5" key="2">
    <citation type="submission" date="2020-08" db="EMBL/GenBank/DDBJ databases">
        <title>Genomic Encyclopedia of Type Strains, Phase IV (KMG-IV): sequencing the most valuable type-strain genomes for metagenomic binning, comparative biology and taxonomic classification.</title>
        <authorList>
            <person name="Goeker M."/>
        </authorList>
    </citation>
    <scope>NUCLEOTIDE SEQUENCE [LARGE SCALE GENOMIC DNA]</scope>
    <source>
        <strain evidence="2 5">DSM 12421</strain>
    </source>
</reference>
<dbReference type="EC" id="1.8.5.-" evidence="2"/>
<dbReference type="Proteomes" id="UP000427373">
    <property type="component" value="Chromosome"/>
</dbReference>
<feature type="domain" description="FAD/NAD(P)-binding" evidence="1">
    <location>
        <begin position="1"/>
        <end position="292"/>
    </location>
</feature>
<evidence type="ECO:0000313" key="4">
    <source>
        <dbReference type="Proteomes" id="UP000427373"/>
    </source>
</evidence>
<evidence type="ECO:0000313" key="3">
    <source>
        <dbReference type="EMBL" id="QGR16306.1"/>
    </source>
</evidence>
<accession>A0A650CEW8</accession>
<dbReference type="InterPro" id="IPR052541">
    <property type="entry name" value="SQRD"/>
</dbReference>
<dbReference type="OrthoDB" id="38899at2157"/>
<proteinExistence type="predicted"/>
<sequence length="375" mass="41880">MKILILGAGYAGLTVAHRIREFSNAEITVISRSKTVRENTIFPLLLTNEVKIEDTEFNAEEALRVKNIDFVEGEVTEILPQTREVKTTKGTFDYDYLFIALGGAYEENFEKIPGHEFAFMHHTLEGFLGLKKALESAEDGVRILVGNARNSPIEGPSYQVALISEYILRKRGIKGEVYLVTQSPKGVFGILQNDKIAEKANGYFQRRGIKVIKGTYVKEIRKNKVILGNDQEIEADVISVLPTLSAPEVIIKSGLTDDSGFVPVKLPYFLHSDRIYALGDLAKGMIPAKTARSAMISAENAVTHFLHLNREYYSQGVLCIMEAGDNSGILRFDKGKEGIKLLLDFNRNYILIKKIYSRLLVNSAFNVPYHASLTV</sequence>
<dbReference type="PANTHER" id="PTHR43755">
    <property type="match status" value="1"/>
</dbReference>
<gene>
    <name evidence="3" type="ORF">D1869_03130</name>
    <name evidence="2" type="ORF">HNQ62_000485</name>
</gene>
<evidence type="ECO:0000259" key="1">
    <source>
        <dbReference type="Pfam" id="PF07992"/>
    </source>
</evidence>
<organism evidence="3 4">
    <name type="scientific">Sulfurisphaera ohwakuensis</name>
    <dbReference type="NCBI Taxonomy" id="69656"/>
    <lineage>
        <taxon>Archaea</taxon>
        <taxon>Thermoproteota</taxon>
        <taxon>Thermoprotei</taxon>
        <taxon>Sulfolobales</taxon>
        <taxon>Sulfolobaceae</taxon>
        <taxon>Sulfurisphaera</taxon>
    </lineage>
</organism>
<dbReference type="SUPFAM" id="SSF51905">
    <property type="entry name" value="FAD/NAD(P)-binding domain"/>
    <property type="match status" value="2"/>
</dbReference>
<keyword evidence="2" id="KW-0560">Oxidoreductase</keyword>
<dbReference type="EMBL" id="CP045484">
    <property type="protein sequence ID" value="QGR16306.1"/>
    <property type="molecule type" value="Genomic_DNA"/>
</dbReference>
<dbReference type="GO" id="GO:0016491">
    <property type="term" value="F:oxidoreductase activity"/>
    <property type="evidence" value="ECO:0007669"/>
    <property type="project" value="UniProtKB-KW"/>
</dbReference>
<dbReference type="AlphaFoldDB" id="A0A650CEW8"/>
<dbReference type="InterPro" id="IPR036188">
    <property type="entry name" value="FAD/NAD-bd_sf"/>
</dbReference>
<name>A0A650CEW8_SULOH</name>
<keyword evidence="4" id="KW-1185">Reference proteome</keyword>
<reference evidence="3 4" key="1">
    <citation type="submission" date="2019-10" db="EMBL/GenBank/DDBJ databases">
        <title>Genome Sequences from Six Type Strain Members of the Archaeal Family Sulfolobaceae: Acidianus ambivalens, Acidianus infernus, Metallosphaera prunae, Stygiolobus azoricus, Sulfolobus metallicus, and Sulfurisphaera ohwakuensis.</title>
        <authorList>
            <person name="Counts J.A."/>
            <person name="Kelly R.M."/>
        </authorList>
    </citation>
    <scope>NUCLEOTIDE SEQUENCE [LARGE SCALE GENOMIC DNA]</scope>
    <source>
        <strain evidence="3 4">TA-1</strain>
    </source>
</reference>
<dbReference type="KEGG" id="soh:D1869_03130"/>
<dbReference type="EMBL" id="JACHFY010000002">
    <property type="protein sequence ID" value="MBB5252752.1"/>
    <property type="molecule type" value="Genomic_DNA"/>
</dbReference>
<dbReference type="GeneID" id="42800207"/>
<dbReference type="Proteomes" id="UP000582213">
    <property type="component" value="Unassembled WGS sequence"/>
</dbReference>
<evidence type="ECO:0000313" key="2">
    <source>
        <dbReference type="EMBL" id="MBB5252752.1"/>
    </source>
</evidence>
<evidence type="ECO:0000313" key="5">
    <source>
        <dbReference type="Proteomes" id="UP000582213"/>
    </source>
</evidence>
<dbReference type="PANTHER" id="PTHR43755:SF1">
    <property type="entry name" value="FAD-DEPENDENT PYRIDINE NUCLEOTIDE-DISULPHIDE OXIDOREDUCTASE"/>
    <property type="match status" value="1"/>
</dbReference>
<dbReference type="Pfam" id="PF07992">
    <property type="entry name" value="Pyr_redox_2"/>
    <property type="match status" value="1"/>
</dbReference>